<dbReference type="InterPro" id="IPR003439">
    <property type="entry name" value="ABC_transporter-like_ATP-bd"/>
</dbReference>
<evidence type="ECO:0000259" key="8">
    <source>
        <dbReference type="PROSITE" id="PS50893"/>
    </source>
</evidence>
<dbReference type="InterPro" id="IPR014223">
    <property type="entry name" value="ABC_CydC/D"/>
</dbReference>
<dbReference type="Pfam" id="PF00005">
    <property type="entry name" value="ABC_tran"/>
    <property type="match status" value="1"/>
</dbReference>
<dbReference type="GO" id="GO:0016887">
    <property type="term" value="F:ATP hydrolysis activity"/>
    <property type="evidence" value="ECO:0007669"/>
    <property type="project" value="InterPro"/>
</dbReference>
<comment type="subcellular location">
    <subcellularLocation>
        <location evidence="1">Cell membrane</location>
        <topology evidence="1">Multi-pass membrane protein</topology>
    </subcellularLocation>
</comment>
<dbReference type="eggNOG" id="COG4987">
    <property type="taxonomic scope" value="Bacteria"/>
</dbReference>
<organism evidence="10 11">
    <name type="scientific">Acetobacter okinawensis</name>
    <dbReference type="NCBI Taxonomy" id="1076594"/>
    <lineage>
        <taxon>Bacteria</taxon>
        <taxon>Pseudomonadati</taxon>
        <taxon>Pseudomonadota</taxon>
        <taxon>Alphaproteobacteria</taxon>
        <taxon>Acetobacterales</taxon>
        <taxon>Acetobacteraceae</taxon>
        <taxon>Acetobacter</taxon>
    </lineage>
</organism>
<dbReference type="PANTHER" id="PTHR24221">
    <property type="entry name" value="ATP-BINDING CASSETTE SUB-FAMILY B"/>
    <property type="match status" value="1"/>
</dbReference>
<evidence type="ECO:0000313" key="10">
    <source>
        <dbReference type="EMBL" id="OUJ12717.1"/>
    </source>
</evidence>
<name>A0A252BV37_9PROT</name>
<dbReference type="GO" id="GO:0140359">
    <property type="term" value="F:ABC-type transporter activity"/>
    <property type="evidence" value="ECO:0007669"/>
    <property type="project" value="InterPro"/>
</dbReference>
<dbReference type="InterPro" id="IPR003593">
    <property type="entry name" value="AAA+_ATPase"/>
</dbReference>
<dbReference type="Pfam" id="PF00664">
    <property type="entry name" value="ABC_membrane"/>
    <property type="match status" value="1"/>
</dbReference>
<feature type="transmembrane region" description="Helical" evidence="7">
    <location>
        <begin position="280"/>
        <end position="299"/>
    </location>
</feature>
<dbReference type="SMART" id="SM00382">
    <property type="entry name" value="AAA"/>
    <property type="match status" value="1"/>
</dbReference>
<keyword evidence="11" id="KW-1185">Reference proteome</keyword>
<keyword evidence="2 7" id="KW-0812">Transmembrane</keyword>
<evidence type="ECO:0000313" key="11">
    <source>
        <dbReference type="Proteomes" id="UP000194931"/>
    </source>
</evidence>
<dbReference type="GO" id="GO:0045454">
    <property type="term" value="P:cell redox homeostasis"/>
    <property type="evidence" value="ECO:0007669"/>
    <property type="project" value="InterPro"/>
</dbReference>
<evidence type="ECO:0000259" key="9">
    <source>
        <dbReference type="PROSITE" id="PS50929"/>
    </source>
</evidence>
<evidence type="ECO:0000256" key="3">
    <source>
        <dbReference type="ARBA" id="ARBA00022741"/>
    </source>
</evidence>
<sequence>MPRYTDWQAICVIFRLWRRQGARLLVGALLALAALACGLALMQVSGVRLAGCVLGEIIVTTALLRWVGAGRVTLRYAERLFAHDAMFRALADLRVWFFHSLARGAAAGLGFRRAGDMLSRLVSDIGALDGLYLRIVLPLLCACLTFPALLIIVGRQSLLLGLGVGVLFACSSFLVPWLIARSGRKSAEQTAHLLAHLRISVLDLVGGLREIRAFGAEGRMLARVQAADAALLHGQMGMARRAAFANALAFLFGQIAIFLVLLAIGGVVLPRLGALEGVSLLFLTVAAFESAVLLTRAGLQAGIMGASARRVVEMAVQPGAARSQVALHDAPENTHIRLEAVRFRWAEDRPWVLKGLTLDIPPGSRVAILGPSGVGKSSLAALLLRAATQQEGHIFLGGEDITTLRPESVRSKMAWLSQATHLFDDTIRANLLLGRPDASEQDLWQALDQAAVSDVVRSLPEGLDTWVGEGGVRLSGGQGRRIALARTLLARAPVLILDEPATGLDAQTEQEFLRTLNTVSEGRTVILIAHRLTGVEKLDRIWRLSDGVARAAAL</sequence>
<evidence type="ECO:0000256" key="7">
    <source>
        <dbReference type="SAM" id="Phobius"/>
    </source>
</evidence>
<evidence type="ECO:0000256" key="4">
    <source>
        <dbReference type="ARBA" id="ARBA00022840"/>
    </source>
</evidence>
<reference evidence="11" key="1">
    <citation type="submission" date="2014-06" db="EMBL/GenBank/DDBJ databases">
        <authorList>
            <person name="Winans N.J."/>
            <person name="Newell P.D."/>
            <person name="Douglas A.E."/>
        </authorList>
    </citation>
    <scope>NUCLEOTIDE SEQUENCE [LARGE SCALE GENOMIC DNA]</scope>
</reference>
<dbReference type="GO" id="GO:0034775">
    <property type="term" value="P:glutathione transmembrane transport"/>
    <property type="evidence" value="ECO:0007669"/>
    <property type="project" value="InterPro"/>
</dbReference>
<proteinExistence type="predicted"/>
<feature type="transmembrane region" description="Helical" evidence="7">
    <location>
        <begin position="131"/>
        <end position="152"/>
    </location>
</feature>
<evidence type="ECO:0000256" key="5">
    <source>
        <dbReference type="ARBA" id="ARBA00022989"/>
    </source>
</evidence>
<dbReference type="PANTHER" id="PTHR24221:SF590">
    <property type="entry name" value="COMPONENT LINKED WITH THE ASSEMBLY OF CYTOCHROME' TRANSPORT TRANSMEMBRANE ATP-BINDING PROTEIN ABC TRANSPORTER CYDD-RELATED"/>
    <property type="match status" value="1"/>
</dbReference>
<dbReference type="Proteomes" id="UP000194931">
    <property type="component" value="Unassembled WGS sequence"/>
</dbReference>
<evidence type="ECO:0000256" key="1">
    <source>
        <dbReference type="ARBA" id="ARBA00004651"/>
    </source>
</evidence>
<dbReference type="PROSITE" id="PS50929">
    <property type="entry name" value="ABC_TM1F"/>
    <property type="match status" value="1"/>
</dbReference>
<feature type="transmembrane region" description="Helical" evidence="7">
    <location>
        <begin position="158"/>
        <end position="179"/>
    </location>
</feature>
<gene>
    <name evidence="10" type="ORF">HK26_00950</name>
</gene>
<comment type="caution">
    <text evidence="10">The sequence shown here is derived from an EMBL/GenBank/DDBJ whole genome shotgun (WGS) entry which is preliminary data.</text>
</comment>
<evidence type="ECO:0000256" key="6">
    <source>
        <dbReference type="ARBA" id="ARBA00023136"/>
    </source>
</evidence>
<dbReference type="STRING" id="1236501.GCA_000613865_02988"/>
<dbReference type="Gene3D" id="1.20.1560.10">
    <property type="entry name" value="ABC transporter type 1, transmembrane domain"/>
    <property type="match status" value="1"/>
</dbReference>
<feature type="transmembrane region" description="Helical" evidence="7">
    <location>
        <begin position="243"/>
        <end position="268"/>
    </location>
</feature>
<dbReference type="InterPro" id="IPR036640">
    <property type="entry name" value="ABC1_TM_sf"/>
</dbReference>
<dbReference type="AlphaFoldDB" id="A0A252BV37"/>
<dbReference type="EMBL" id="JOPJ01000010">
    <property type="protein sequence ID" value="OUJ12717.1"/>
    <property type="molecule type" value="Genomic_DNA"/>
</dbReference>
<dbReference type="GO" id="GO:0005524">
    <property type="term" value="F:ATP binding"/>
    <property type="evidence" value="ECO:0007669"/>
    <property type="project" value="UniProtKB-KW"/>
</dbReference>
<dbReference type="PROSITE" id="PS50893">
    <property type="entry name" value="ABC_TRANSPORTER_2"/>
    <property type="match status" value="1"/>
</dbReference>
<dbReference type="InterPro" id="IPR039421">
    <property type="entry name" value="Type_1_exporter"/>
</dbReference>
<protein>
    <submittedName>
        <fullName evidence="10">ABC transporter ATP-binding protein</fullName>
    </submittedName>
</protein>
<dbReference type="Gene3D" id="3.40.50.300">
    <property type="entry name" value="P-loop containing nucleotide triphosphate hydrolases"/>
    <property type="match status" value="1"/>
</dbReference>
<keyword evidence="3" id="KW-0547">Nucleotide-binding</keyword>
<dbReference type="InterPro" id="IPR027417">
    <property type="entry name" value="P-loop_NTPase"/>
</dbReference>
<dbReference type="InterPro" id="IPR011527">
    <property type="entry name" value="ABC1_TM_dom"/>
</dbReference>
<feature type="transmembrane region" description="Helical" evidence="7">
    <location>
        <begin position="21"/>
        <end position="41"/>
    </location>
</feature>
<keyword evidence="5 7" id="KW-1133">Transmembrane helix</keyword>
<dbReference type="SUPFAM" id="SSF90123">
    <property type="entry name" value="ABC transporter transmembrane region"/>
    <property type="match status" value="1"/>
</dbReference>
<keyword evidence="6 7" id="KW-0472">Membrane</keyword>
<keyword evidence="4 10" id="KW-0067">ATP-binding</keyword>
<dbReference type="NCBIfam" id="TIGR02868">
    <property type="entry name" value="CydC"/>
    <property type="match status" value="1"/>
</dbReference>
<dbReference type="GO" id="GO:0005886">
    <property type="term" value="C:plasma membrane"/>
    <property type="evidence" value="ECO:0007669"/>
    <property type="project" value="UniProtKB-SubCell"/>
</dbReference>
<feature type="domain" description="ABC transporter" evidence="8">
    <location>
        <begin position="336"/>
        <end position="554"/>
    </location>
</feature>
<dbReference type="SUPFAM" id="SSF52540">
    <property type="entry name" value="P-loop containing nucleoside triphosphate hydrolases"/>
    <property type="match status" value="1"/>
</dbReference>
<feature type="domain" description="ABC transmembrane type-1" evidence="9">
    <location>
        <begin position="24"/>
        <end position="269"/>
    </location>
</feature>
<feature type="transmembrane region" description="Helical" evidence="7">
    <location>
        <begin position="47"/>
        <end position="67"/>
    </location>
</feature>
<accession>A0A252BV37</accession>
<evidence type="ECO:0000256" key="2">
    <source>
        <dbReference type="ARBA" id="ARBA00022692"/>
    </source>
</evidence>